<evidence type="ECO:0000256" key="4">
    <source>
        <dbReference type="ARBA" id="ARBA00023136"/>
    </source>
</evidence>
<keyword evidence="2" id="KW-0812">Transmembrane</keyword>
<comment type="caution">
    <text evidence="6">The sequence shown here is derived from an EMBL/GenBank/DDBJ whole genome shotgun (WGS) entry which is preliminary data.</text>
</comment>
<dbReference type="Proteomes" id="UP001054925">
    <property type="component" value="Unassembled WGS sequence"/>
</dbReference>
<feature type="compositionally biased region" description="Basic and acidic residues" evidence="5">
    <location>
        <begin position="279"/>
        <end position="290"/>
    </location>
</feature>
<dbReference type="RefSeq" id="WP_236163850.1">
    <property type="nucleotide sequence ID" value="NZ_BQKK01000002.1"/>
</dbReference>
<dbReference type="Gene3D" id="1.20.120.20">
    <property type="entry name" value="Apolipoprotein"/>
    <property type="match status" value="1"/>
</dbReference>
<evidence type="ECO:0000256" key="5">
    <source>
        <dbReference type="SAM" id="MobiDB-lite"/>
    </source>
</evidence>
<comment type="subcellular location">
    <subcellularLocation>
        <location evidence="1">Membrane</location>
        <topology evidence="1">Multi-pass membrane protein</topology>
    </subcellularLocation>
</comment>
<dbReference type="Pfam" id="PF07681">
    <property type="entry name" value="DoxX"/>
    <property type="match status" value="1"/>
</dbReference>
<reference evidence="6" key="1">
    <citation type="submission" date="2021-12" db="EMBL/GenBank/DDBJ databases">
        <title>Draft genome sequence of Corynebacterium ammoniagenes strain T-723.</title>
        <authorList>
            <person name="Matsuzawa M."/>
            <person name="Hiratani M."/>
            <person name="Abe I."/>
            <person name="Tsuji Y."/>
            <person name="Nakamura J."/>
        </authorList>
    </citation>
    <scope>NUCLEOTIDE SEQUENCE</scope>
    <source>
        <strain evidence="6">T-723</strain>
    </source>
</reference>
<evidence type="ECO:0008006" key="8">
    <source>
        <dbReference type="Google" id="ProtNLM"/>
    </source>
</evidence>
<evidence type="ECO:0000256" key="1">
    <source>
        <dbReference type="ARBA" id="ARBA00004141"/>
    </source>
</evidence>
<keyword evidence="4" id="KW-0472">Membrane</keyword>
<name>A0AAV5G9S5_CORAM</name>
<evidence type="ECO:0000313" key="7">
    <source>
        <dbReference type="Proteomes" id="UP001054925"/>
    </source>
</evidence>
<proteinExistence type="predicted"/>
<evidence type="ECO:0000256" key="3">
    <source>
        <dbReference type="ARBA" id="ARBA00022989"/>
    </source>
</evidence>
<evidence type="ECO:0000313" key="6">
    <source>
        <dbReference type="EMBL" id="GJN43000.1"/>
    </source>
</evidence>
<dbReference type="EMBL" id="BQKK01000002">
    <property type="protein sequence ID" value="GJN43000.1"/>
    <property type="molecule type" value="Genomic_DNA"/>
</dbReference>
<accession>A0AAV5G9S5</accession>
<organism evidence="6 7">
    <name type="scientific">Corynebacterium ammoniagenes</name>
    <name type="common">Brevibacterium ammoniagenes</name>
    <dbReference type="NCBI Taxonomy" id="1697"/>
    <lineage>
        <taxon>Bacteria</taxon>
        <taxon>Bacillati</taxon>
        <taxon>Actinomycetota</taxon>
        <taxon>Actinomycetes</taxon>
        <taxon>Mycobacteriales</taxon>
        <taxon>Corynebacteriaceae</taxon>
        <taxon>Corynebacterium</taxon>
    </lineage>
</organism>
<protein>
    <recommendedName>
        <fullName evidence="8">DoxX family protein</fullName>
    </recommendedName>
</protein>
<evidence type="ECO:0000256" key="2">
    <source>
        <dbReference type="ARBA" id="ARBA00022692"/>
    </source>
</evidence>
<dbReference type="InterPro" id="IPR032808">
    <property type="entry name" value="DoxX"/>
</dbReference>
<dbReference type="GO" id="GO:0016020">
    <property type="term" value="C:membrane"/>
    <property type="evidence" value="ECO:0007669"/>
    <property type="project" value="UniProtKB-SubCell"/>
</dbReference>
<dbReference type="SUPFAM" id="SSF58113">
    <property type="entry name" value="Apolipoprotein A-I"/>
    <property type="match status" value="1"/>
</dbReference>
<dbReference type="AlphaFoldDB" id="A0AAV5G9S5"/>
<sequence>MLRKIARPMLASFFVWDGVDTLRNTEAHVEETENMLERLRKVLPRDYASFVPNDPELVSRAIAGTRVGAGSLLALGKAPRTSAAVLAGTTLPALVGANAFWSADSQKEKNEGRNALVTNTALLGALFITAQDLEGKPSLSWRAKKAGERTSKKVQAALPTKSETQHLTDKASDWFEDTTDRVTSYVDDHKDDWQDTGKDLLHTAKSYVDDARSYVDDNKDDWQEAGKGLIANVRDTAKDYGQTARGFVNDNAGDWLSAAEDNAKIARKAVVKNASKAQKKADKAVKKADKASGGSLKKWNKKADKFQKDADKKIAKAIKKVGKKI</sequence>
<feature type="region of interest" description="Disordered" evidence="5">
    <location>
        <begin position="277"/>
        <end position="304"/>
    </location>
</feature>
<gene>
    <name evidence="6" type="ORF">CAT723_14790</name>
</gene>
<keyword evidence="3" id="KW-1133">Transmembrane helix</keyword>